<dbReference type="Pfam" id="PF12624">
    <property type="entry name" value="VPS13_N"/>
    <property type="match status" value="1"/>
</dbReference>
<proteinExistence type="predicted"/>
<dbReference type="PANTHER" id="PTHR16166">
    <property type="entry name" value="VACUOLAR PROTEIN SORTING-ASSOCIATED PROTEIN VPS13"/>
    <property type="match status" value="1"/>
</dbReference>
<keyword evidence="4" id="KW-1185">Reference proteome</keyword>
<protein>
    <submittedName>
        <fullName evidence="3">Vacuolar protein sorting-associated protein 13D</fullName>
    </submittedName>
</protein>
<evidence type="ECO:0000313" key="3">
    <source>
        <dbReference type="EMBL" id="KFM78294.1"/>
    </source>
</evidence>
<dbReference type="InterPro" id="IPR026854">
    <property type="entry name" value="VPS13_N"/>
</dbReference>
<sequence length="224" mass="25398">MAISAPQIIIPEDILDKNSSVVVFDLGKLHFFNAKKDDLTKSTSVSEDLDDDEDFITPCSTPQELLEQTEKANKLMEMISSPNDPHAIKEHIYEKYILELSNIQVLVSRLKDNWKFAQLRGTSTMHILDRFSITIQTERRMVYTQDPEWPCFAVTGNLPKLIVHVSEQKVSALQTCIDVLHSPIVYSSVGESASSETSFEFGENFNEKTNKEKKQIISKEISEG</sequence>
<dbReference type="AlphaFoldDB" id="A0A087ULQ5"/>
<reference evidence="3 4" key="1">
    <citation type="submission" date="2013-11" db="EMBL/GenBank/DDBJ databases">
        <title>Genome sequencing of Stegodyphus mimosarum.</title>
        <authorList>
            <person name="Bechsgaard J."/>
        </authorList>
    </citation>
    <scope>NUCLEOTIDE SEQUENCE [LARGE SCALE GENOMIC DNA]</scope>
</reference>
<accession>A0A087ULQ5</accession>
<evidence type="ECO:0000313" key="4">
    <source>
        <dbReference type="Proteomes" id="UP000054359"/>
    </source>
</evidence>
<dbReference type="GO" id="GO:0006623">
    <property type="term" value="P:protein targeting to vacuole"/>
    <property type="evidence" value="ECO:0007669"/>
    <property type="project" value="TreeGrafter"/>
</dbReference>
<dbReference type="Proteomes" id="UP000054359">
    <property type="component" value="Unassembled WGS sequence"/>
</dbReference>
<feature type="non-terminal residue" evidence="3">
    <location>
        <position position="224"/>
    </location>
</feature>
<evidence type="ECO:0000256" key="1">
    <source>
        <dbReference type="ARBA" id="ARBA00022448"/>
    </source>
</evidence>
<dbReference type="GO" id="GO:0007005">
    <property type="term" value="P:mitochondrion organization"/>
    <property type="evidence" value="ECO:0007669"/>
    <property type="project" value="TreeGrafter"/>
</dbReference>
<gene>
    <name evidence="3" type="ORF">X975_20750</name>
</gene>
<dbReference type="InterPro" id="IPR026847">
    <property type="entry name" value="VPS13"/>
</dbReference>
<name>A0A087ULQ5_STEMI</name>
<keyword evidence="1" id="KW-0813">Transport</keyword>
<organism evidence="3 4">
    <name type="scientific">Stegodyphus mimosarum</name>
    <name type="common">African social velvet spider</name>
    <dbReference type="NCBI Taxonomy" id="407821"/>
    <lineage>
        <taxon>Eukaryota</taxon>
        <taxon>Metazoa</taxon>
        <taxon>Ecdysozoa</taxon>
        <taxon>Arthropoda</taxon>
        <taxon>Chelicerata</taxon>
        <taxon>Arachnida</taxon>
        <taxon>Araneae</taxon>
        <taxon>Araneomorphae</taxon>
        <taxon>Entelegynae</taxon>
        <taxon>Eresoidea</taxon>
        <taxon>Eresidae</taxon>
        <taxon>Stegodyphus</taxon>
    </lineage>
</organism>
<dbReference type="OrthoDB" id="6431085at2759"/>
<evidence type="ECO:0000259" key="2">
    <source>
        <dbReference type="Pfam" id="PF12624"/>
    </source>
</evidence>
<feature type="domain" description="Chorein N-terminal" evidence="2">
    <location>
        <begin position="3"/>
        <end position="222"/>
    </location>
</feature>
<dbReference type="GO" id="GO:0045053">
    <property type="term" value="P:protein retention in Golgi apparatus"/>
    <property type="evidence" value="ECO:0007669"/>
    <property type="project" value="TreeGrafter"/>
</dbReference>
<dbReference type="PANTHER" id="PTHR16166:SF141">
    <property type="entry name" value="INTERMEMBRANE LIPID TRANSFER PROTEIN VPS13D"/>
    <property type="match status" value="1"/>
</dbReference>
<dbReference type="EMBL" id="KK120441">
    <property type="protein sequence ID" value="KFM78294.1"/>
    <property type="molecule type" value="Genomic_DNA"/>
</dbReference>